<dbReference type="Proteomes" id="UP000014071">
    <property type="component" value="Unassembled WGS sequence"/>
</dbReference>
<dbReference type="PANTHER" id="PTHR13390">
    <property type="entry name" value="LIPASE"/>
    <property type="match status" value="1"/>
</dbReference>
<keyword evidence="6" id="KW-0812">Transmembrane</keyword>
<evidence type="ECO:0000256" key="2">
    <source>
        <dbReference type="ARBA" id="ARBA00008300"/>
    </source>
</evidence>
<comment type="subcellular location">
    <subcellularLocation>
        <location evidence="1">Lipid droplet</location>
    </subcellularLocation>
</comment>
<feature type="transmembrane region" description="Helical" evidence="6">
    <location>
        <begin position="191"/>
        <end position="215"/>
    </location>
</feature>
<keyword evidence="8" id="KW-1185">Reference proteome</keyword>
<keyword evidence="3" id="KW-0551">Lipid droplet</keyword>
<evidence type="ECO:0000313" key="8">
    <source>
        <dbReference type="Proteomes" id="UP000014071"/>
    </source>
</evidence>
<keyword evidence="6" id="KW-1133">Transmembrane helix</keyword>
<keyword evidence="4" id="KW-0378">Hydrolase</keyword>
<dbReference type="GO" id="GO:0016298">
    <property type="term" value="F:lipase activity"/>
    <property type="evidence" value="ECO:0007669"/>
    <property type="project" value="InterPro"/>
</dbReference>
<dbReference type="InterPro" id="IPR029058">
    <property type="entry name" value="AB_hydrolase_fold"/>
</dbReference>
<feature type="region of interest" description="Disordered" evidence="5">
    <location>
        <begin position="370"/>
        <end position="399"/>
    </location>
</feature>
<dbReference type="InterPro" id="IPR019363">
    <property type="entry name" value="LDAH"/>
</dbReference>
<sequence>MRPTPSIASSLSLPITTSFAGAQALWWPSPTATPPRVVLLFIPGNPGLSSYYIDFLHSIYTSSSLKTSSVEILSVSHRGHAPLPKIGSNPVWGDNKLNQAQASKGYGCTLGDQVRHKIAVVDAVNKMYNVDGKRETKVVLVGHSIGAWIATEVLKARPDGVDGLHMLFPTLAWIGRTPNARKIKLALLNPVSMALLSIPLLVFTLLPLWVMVWLVRLITGQPEAAALATADLLTTRGAVFNALRMAKDEFSTVQQLDASTVDSISKFTSEAAGGRVRSYWASEDSDSWAPSWIRTQVESSLSLHRVHLPPGLGLDATRPRLGSVGAKSHVRTRSFSVSEYRSSPGSIPDLRNAKAIRKPNGEIVIEAQVNESSSDSEDDFVSSSAAANGKPDTGASARGMQYHYGRSRATSTHCRIGMPHAFCLKHSDDMAKVVGHWIAYDHLSRNGQ</sequence>
<dbReference type="GO" id="GO:0019915">
    <property type="term" value="P:lipid storage"/>
    <property type="evidence" value="ECO:0007669"/>
    <property type="project" value="InterPro"/>
</dbReference>
<name>R9PK25_PSEHS</name>
<dbReference type="HOGENOM" id="CLU_018394_1_1_1"/>
<evidence type="ECO:0000256" key="1">
    <source>
        <dbReference type="ARBA" id="ARBA00004502"/>
    </source>
</evidence>
<dbReference type="PANTHER" id="PTHR13390:SF0">
    <property type="entry name" value="LIPID DROPLET-ASSOCIATED HYDROLASE"/>
    <property type="match status" value="1"/>
</dbReference>
<dbReference type="Gene3D" id="3.40.50.1820">
    <property type="entry name" value="alpha/beta hydrolase"/>
    <property type="match status" value="1"/>
</dbReference>
<proteinExistence type="inferred from homology"/>
<dbReference type="GO" id="GO:0005811">
    <property type="term" value="C:lipid droplet"/>
    <property type="evidence" value="ECO:0007669"/>
    <property type="project" value="UniProtKB-SubCell"/>
</dbReference>
<dbReference type="OrthoDB" id="448051at2759"/>
<dbReference type="RefSeq" id="XP_012192042.1">
    <property type="nucleotide sequence ID" value="XM_012336652.1"/>
</dbReference>
<organism evidence="7 8">
    <name type="scientific">Pseudozyma hubeiensis (strain SY62)</name>
    <name type="common">Yeast</name>
    <dbReference type="NCBI Taxonomy" id="1305764"/>
    <lineage>
        <taxon>Eukaryota</taxon>
        <taxon>Fungi</taxon>
        <taxon>Dikarya</taxon>
        <taxon>Basidiomycota</taxon>
        <taxon>Ustilaginomycotina</taxon>
        <taxon>Ustilaginomycetes</taxon>
        <taxon>Ustilaginales</taxon>
        <taxon>Ustilaginaceae</taxon>
        <taxon>Pseudozyma</taxon>
    </lineage>
</organism>
<gene>
    <name evidence="7" type="ORF">PHSY_006049</name>
</gene>
<comment type="similarity">
    <text evidence="2">Belongs to the AB hydrolase superfamily. LDAH family.</text>
</comment>
<dbReference type="Pfam" id="PF10230">
    <property type="entry name" value="LIDHydrolase"/>
    <property type="match status" value="1"/>
</dbReference>
<reference evidence="8" key="1">
    <citation type="journal article" date="2013" name="Genome Announc.">
        <title>Draft genome sequence of the basidiomycetous yeast-like fungus Pseudozyma hubeiensis SY62, which produces an abundant amount of the biosurfactant mannosylerythritol lipids.</title>
        <authorList>
            <person name="Konishi M."/>
            <person name="Hatada Y."/>
            <person name="Horiuchi J."/>
        </authorList>
    </citation>
    <scope>NUCLEOTIDE SEQUENCE [LARGE SCALE GENOMIC DNA]</scope>
    <source>
        <strain evidence="8">SY62</strain>
    </source>
</reference>
<evidence type="ECO:0000256" key="4">
    <source>
        <dbReference type="ARBA" id="ARBA00022801"/>
    </source>
</evidence>
<evidence type="ECO:0000313" key="7">
    <source>
        <dbReference type="EMBL" id="GAC98455.1"/>
    </source>
</evidence>
<dbReference type="EMBL" id="DF238820">
    <property type="protein sequence ID" value="GAC98455.1"/>
    <property type="molecule type" value="Genomic_DNA"/>
</dbReference>
<dbReference type="SUPFAM" id="SSF53474">
    <property type="entry name" value="alpha/beta-Hydrolases"/>
    <property type="match status" value="1"/>
</dbReference>
<evidence type="ECO:0000256" key="6">
    <source>
        <dbReference type="SAM" id="Phobius"/>
    </source>
</evidence>
<accession>R9PK25</accession>
<dbReference type="eggNOG" id="KOG3975">
    <property type="taxonomic scope" value="Eukaryota"/>
</dbReference>
<evidence type="ECO:0008006" key="9">
    <source>
        <dbReference type="Google" id="ProtNLM"/>
    </source>
</evidence>
<evidence type="ECO:0000256" key="3">
    <source>
        <dbReference type="ARBA" id="ARBA00022677"/>
    </source>
</evidence>
<dbReference type="GeneID" id="24111321"/>
<evidence type="ECO:0000256" key="5">
    <source>
        <dbReference type="SAM" id="MobiDB-lite"/>
    </source>
</evidence>
<protein>
    <recommendedName>
        <fullName evidence="9">AB hydrolase-1 domain-containing protein</fullName>
    </recommendedName>
</protein>
<dbReference type="AlphaFoldDB" id="R9PK25"/>
<keyword evidence="6" id="KW-0472">Membrane</keyword>